<accession>M7BY48</accession>
<proteinExistence type="inferred from homology"/>
<evidence type="ECO:0000313" key="7">
    <source>
        <dbReference type="EMBL" id="EMP36993.1"/>
    </source>
</evidence>
<feature type="binding site" evidence="5">
    <location>
        <begin position="110"/>
        <end position="113"/>
    </location>
    <ligand>
        <name>GTP</name>
        <dbReference type="ChEBI" id="CHEBI:37565"/>
    </ligand>
</feature>
<organism evidence="7 8">
    <name type="scientific">Chelonia mydas</name>
    <name type="common">Green sea-turtle</name>
    <name type="synonym">Chelonia agassizi</name>
    <dbReference type="NCBI Taxonomy" id="8469"/>
    <lineage>
        <taxon>Eukaryota</taxon>
        <taxon>Metazoa</taxon>
        <taxon>Chordata</taxon>
        <taxon>Craniata</taxon>
        <taxon>Vertebrata</taxon>
        <taxon>Euteleostomi</taxon>
        <taxon>Archelosauria</taxon>
        <taxon>Testudinata</taxon>
        <taxon>Testudines</taxon>
        <taxon>Cryptodira</taxon>
        <taxon>Durocryptodira</taxon>
        <taxon>Americhelydia</taxon>
        <taxon>Chelonioidea</taxon>
        <taxon>Cheloniidae</taxon>
        <taxon>Chelonia</taxon>
    </lineage>
</organism>
<dbReference type="InterPro" id="IPR024156">
    <property type="entry name" value="Small_GTPase_ARF"/>
</dbReference>
<keyword evidence="4 5" id="KW-0342">GTP-binding</keyword>
<dbReference type="EMBL" id="KB523250">
    <property type="protein sequence ID" value="EMP36993.1"/>
    <property type="molecule type" value="Genomic_DNA"/>
</dbReference>
<dbReference type="GO" id="GO:0003924">
    <property type="term" value="F:GTPase activity"/>
    <property type="evidence" value="ECO:0007669"/>
    <property type="project" value="InterPro"/>
</dbReference>
<dbReference type="PRINTS" id="PR00328">
    <property type="entry name" value="SAR1GTPBP"/>
</dbReference>
<evidence type="ECO:0000256" key="1">
    <source>
        <dbReference type="ARBA" id="ARBA00010290"/>
    </source>
</evidence>
<sequence length="205" mass="23432">MHHPLAAQVHRFRNPEQPAESLMNEVVHTSPTIGSNVEEIVVKNTHFLMWDIGGQESLRSSWNTYYSNTEFIILVVDSIDRERLSITKEELYRMLAHEDLRKAAVLIFANKQDMKGCMTAAEISKYLTLSSIKDHPWHIQSCCALTGEGHNDILNVSSPWLTSGSSLQLNPPALTDSIFQPFERMMFYAPIDSRYVDWLAYLLFA</sequence>
<dbReference type="FunFam" id="3.40.50.300:FF:001166">
    <property type="entry name" value="ADP-ribosylation factor D"/>
    <property type="match status" value="1"/>
</dbReference>
<dbReference type="Proteomes" id="UP000031443">
    <property type="component" value="Unassembled WGS sequence"/>
</dbReference>
<keyword evidence="8" id="KW-1185">Reference proteome</keyword>
<dbReference type="STRING" id="8469.M7BY48"/>
<dbReference type="GO" id="GO:0005525">
    <property type="term" value="F:GTP binding"/>
    <property type="evidence" value="ECO:0007669"/>
    <property type="project" value="UniProtKB-KW"/>
</dbReference>
<dbReference type="PROSITE" id="PS51417">
    <property type="entry name" value="ARF"/>
    <property type="match status" value="1"/>
</dbReference>
<evidence type="ECO:0000256" key="4">
    <source>
        <dbReference type="ARBA" id="ARBA00023134"/>
    </source>
</evidence>
<dbReference type="SMART" id="SM00177">
    <property type="entry name" value="ARF"/>
    <property type="match status" value="1"/>
</dbReference>
<gene>
    <name evidence="7" type="ORF">UY3_05794</name>
</gene>
<keyword evidence="3 5" id="KW-0547">Nucleotide-binding</keyword>
<name>M7BY48_CHEMY</name>
<evidence type="ECO:0000256" key="6">
    <source>
        <dbReference type="PIRSR" id="PIRSR606689-2"/>
    </source>
</evidence>
<dbReference type="AlphaFoldDB" id="M7BY48"/>
<evidence type="ECO:0000313" key="8">
    <source>
        <dbReference type="Proteomes" id="UP000031443"/>
    </source>
</evidence>
<dbReference type="Pfam" id="PF00025">
    <property type="entry name" value="Arf"/>
    <property type="match status" value="1"/>
</dbReference>
<feature type="binding site" evidence="6">
    <location>
        <position position="32"/>
    </location>
    <ligand>
        <name>Mg(2+)</name>
        <dbReference type="ChEBI" id="CHEBI:18420"/>
    </ligand>
</feature>
<dbReference type="eggNOG" id="KOG0070">
    <property type="taxonomic scope" value="Eukaryota"/>
</dbReference>
<dbReference type="SUPFAM" id="SSF52540">
    <property type="entry name" value="P-loop containing nucleoside triphosphate hydrolases"/>
    <property type="match status" value="1"/>
</dbReference>
<dbReference type="InterPro" id="IPR006689">
    <property type="entry name" value="Small_GTPase_ARF/SAR"/>
</dbReference>
<evidence type="ECO:0000256" key="2">
    <source>
        <dbReference type="ARBA" id="ARBA00019766"/>
    </source>
</evidence>
<keyword evidence="6" id="KW-0479">Metal-binding</keyword>
<protein>
    <recommendedName>
        <fullName evidence="2">ADP-ribosylation factor-like protein 6</fullName>
    </recommendedName>
</protein>
<evidence type="ECO:0000256" key="5">
    <source>
        <dbReference type="PIRSR" id="PIRSR606689-1"/>
    </source>
</evidence>
<reference evidence="8" key="1">
    <citation type="journal article" date="2013" name="Nat. Genet.">
        <title>The draft genomes of soft-shell turtle and green sea turtle yield insights into the development and evolution of the turtle-specific body plan.</title>
        <authorList>
            <person name="Wang Z."/>
            <person name="Pascual-Anaya J."/>
            <person name="Zadissa A."/>
            <person name="Li W."/>
            <person name="Niimura Y."/>
            <person name="Huang Z."/>
            <person name="Li C."/>
            <person name="White S."/>
            <person name="Xiong Z."/>
            <person name="Fang D."/>
            <person name="Wang B."/>
            <person name="Ming Y."/>
            <person name="Chen Y."/>
            <person name="Zheng Y."/>
            <person name="Kuraku S."/>
            <person name="Pignatelli M."/>
            <person name="Herrero J."/>
            <person name="Beal K."/>
            <person name="Nozawa M."/>
            <person name="Li Q."/>
            <person name="Wang J."/>
            <person name="Zhang H."/>
            <person name="Yu L."/>
            <person name="Shigenobu S."/>
            <person name="Wang J."/>
            <person name="Liu J."/>
            <person name="Flicek P."/>
            <person name="Searle S."/>
            <person name="Wang J."/>
            <person name="Kuratani S."/>
            <person name="Yin Y."/>
            <person name="Aken B."/>
            <person name="Zhang G."/>
            <person name="Irie N."/>
        </authorList>
    </citation>
    <scope>NUCLEOTIDE SEQUENCE [LARGE SCALE GENOMIC DNA]</scope>
</reference>
<keyword evidence="6" id="KW-0460">Magnesium</keyword>
<dbReference type="InterPro" id="IPR027417">
    <property type="entry name" value="P-loop_NTPase"/>
</dbReference>
<comment type="similarity">
    <text evidence="1">Belongs to the small GTPase superfamily. Arf family.</text>
</comment>
<dbReference type="Gene3D" id="3.40.50.300">
    <property type="entry name" value="P-loop containing nucleotide triphosphate hydrolases"/>
    <property type="match status" value="1"/>
</dbReference>
<evidence type="ECO:0000256" key="3">
    <source>
        <dbReference type="ARBA" id="ARBA00022741"/>
    </source>
</evidence>
<dbReference type="GO" id="GO:0046872">
    <property type="term" value="F:metal ion binding"/>
    <property type="evidence" value="ECO:0007669"/>
    <property type="project" value="UniProtKB-KW"/>
</dbReference>
<feature type="binding site" evidence="5">
    <location>
        <position position="54"/>
    </location>
    <ligand>
        <name>GTP</name>
        <dbReference type="ChEBI" id="CHEBI:37565"/>
    </ligand>
</feature>
<dbReference type="PANTHER" id="PTHR11711">
    <property type="entry name" value="ADP RIBOSYLATION FACTOR-RELATED"/>
    <property type="match status" value="1"/>
</dbReference>